<proteinExistence type="predicted"/>
<keyword evidence="3" id="KW-1185">Reference proteome</keyword>
<organism evidence="2 3">
    <name type="scientific">Elysia crispata</name>
    <name type="common">lettuce slug</name>
    <dbReference type="NCBI Taxonomy" id="231223"/>
    <lineage>
        <taxon>Eukaryota</taxon>
        <taxon>Metazoa</taxon>
        <taxon>Spiralia</taxon>
        <taxon>Lophotrochozoa</taxon>
        <taxon>Mollusca</taxon>
        <taxon>Gastropoda</taxon>
        <taxon>Heterobranchia</taxon>
        <taxon>Euthyneura</taxon>
        <taxon>Panpulmonata</taxon>
        <taxon>Sacoglossa</taxon>
        <taxon>Placobranchoidea</taxon>
        <taxon>Plakobranchidae</taxon>
        <taxon>Elysia</taxon>
    </lineage>
</organism>
<dbReference type="Gene3D" id="3.30.70.270">
    <property type="match status" value="1"/>
</dbReference>
<dbReference type="FunFam" id="3.30.70.270:FF:000003">
    <property type="entry name" value="Transposon Ty3-G Gag-Pol polyprotein"/>
    <property type="match status" value="1"/>
</dbReference>
<accession>A0AAE0XYN3</accession>
<evidence type="ECO:0000313" key="2">
    <source>
        <dbReference type="EMBL" id="KAK3726596.1"/>
    </source>
</evidence>
<dbReference type="InterPro" id="IPR000477">
    <property type="entry name" value="RT_dom"/>
</dbReference>
<sequence length="339" mass="38844">MSEDKYFSKLDLTKDYHQIRVRPSDVHKTAFVTMDQHNEFLRMPFGMVNSGMTMTRAVRRLLEGMGNVVDYIDDLLVHTKTWEEHLQVLEELFTRLKAANLVARPTKCELGATQVDFLGHRLGRGTVRLQYCNDLTRKGQPNKIVWGEPQERAYAALKKAVISKPILVLPDVNKEFVLRTDASDIGLGATLLQNREGHIFPVAYASRKLLDREKRYSVMERDCLGIVWGIKKFALYLYGKQFTLQTDHRLLEFLKSLSTVACCTSLAISEIEKTSKPSNFDLRKQVCLHEAMCRSDVQLAAHRFLQRNACHKFQCVYTVRFGAQSLFVGPILESLSARR</sequence>
<dbReference type="Proteomes" id="UP001283361">
    <property type="component" value="Unassembled WGS sequence"/>
</dbReference>
<dbReference type="Pfam" id="PF17919">
    <property type="entry name" value="RT_RNaseH_2"/>
    <property type="match status" value="1"/>
</dbReference>
<dbReference type="AlphaFoldDB" id="A0AAE0XYN3"/>
<dbReference type="CDD" id="cd01647">
    <property type="entry name" value="RT_LTR"/>
    <property type="match status" value="1"/>
</dbReference>
<dbReference type="InterPro" id="IPR043128">
    <property type="entry name" value="Rev_trsase/Diguanyl_cyclase"/>
</dbReference>
<dbReference type="CDD" id="cd09274">
    <property type="entry name" value="RNase_HI_RT_Ty3"/>
    <property type="match status" value="1"/>
</dbReference>
<dbReference type="Gene3D" id="3.10.20.370">
    <property type="match status" value="1"/>
</dbReference>
<dbReference type="Pfam" id="PF00078">
    <property type="entry name" value="RVT_1"/>
    <property type="match status" value="1"/>
</dbReference>
<dbReference type="InterPro" id="IPR041577">
    <property type="entry name" value="RT_RNaseH_2"/>
</dbReference>
<dbReference type="SUPFAM" id="SSF56672">
    <property type="entry name" value="DNA/RNA polymerases"/>
    <property type="match status" value="1"/>
</dbReference>
<dbReference type="PANTHER" id="PTHR33064:SF29">
    <property type="entry name" value="PEPTIDASE A2 DOMAIN-CONTAINING PROTEIN-RELATED"/>
    <property type="match status" value="1"/>
</dbReference>
<dbReference type="FunFam" id="3.10.20.370:FF:000001">
    <property type="entry name" value="Retrovirus-related Pol polyprotein from transposon 17.6-like protein"/>
    <property type="match status" value="1"/>
</dbReference>
<dbReference type="Gene3D" id="3.10.10.10">
    <property type="entry name" value="HIV Type 1 Reverse Transcriptase, subunit A, domain 1"/>
    <property type="match status" value="1"/>
</dbReference>
<reference evidence="2" key="1">
    <citation type="journal article" date="2023" name="G3 (Bethesda)">
        <title>A reference genome for the long-term kleptoplast-retaining sea slug Elysia crispata morphotype clarki.</title>
        <authorList>
            <person name="Eastman K.E."/>
            <person name="Pendleton A.L."/>
            <person name="Shaikh M.A."/>
            <person name="Suttiyut T."/>
            <person name="Ogas R."/>
            <person name="Tomko P."/>
            <person name="Gavelis G."/>
            <person name="Widhalm J.R."/>
            <person name="Wisecaver J.H."/>
        </authorList>
    </citation>
    <scope>NUCLEOTIDE SEQUENCE</scope>
    <source>
        <strain evidence="2">ECLA1</strain>
    </source>
</reference>
<dbReference type="PANTHER" id="PTHR33064">
    <property type="entry name" value="POL PROTEIN"/>
    <property type="match status" value="1"/>
</dbReference>
<dbReference type="EMBL" id="JAWDGP010007295">
    <property type="protein sequence ID" value="KAK3726596.1"/>
    <property type="molecule type" value="Genomic_DNA"/>
</dbReference>
<evidence type="ECO:0000259" key="1">
    <source>
        <dbReference type="PROSITE" id="PS50878"/>
    </source>
</evidence>
<name>A0AAE0XYN3_9GAST</name>
<gene>
    <name evidence="2" type="ORF">RRG08_057673</name>
</gene>
<dbReference type="PROSITE" id="PS50878">
    <property type="entry name" value="RT_POL"/>
    <property type="match status" value="1"/>
</dbReference>
<evidence type="ECO:0000313" key="3">
    <source>
        <dbReference type="Proteomes" id="UP001283361"/>
    </source>
</evidence>
<feature type="domain" description="Reverse transcriptase" evidence="1">
    <location>
        <begin position="1"/>
        <end position="122"/>
    </location>
</feature>
<dbReference type="InterPro" id="IPR051320">
    <property type="entry name" value="Viral_Replic_Matur_Polypro"/>
</dbReference>
<comment type="caution">
    <text evidence="2">The sequence shown here is derived from an EMBL/GenBank/DDBJ whole genome shotgun (WGS) entry which is preliminary data.</text>
</comment>
<dbReference type="InterPro" id="IPR043502">
    <property type="entry name" value="DNA/RNA_pol_sf"/>
</dbReference>
<protein>
    <recommendedName>
        <fullName evidence="1">Reverse transcriptase domain-containing protein</fullName>
    </recommendedName>
</protein>